<evidence type="ECO:0008006" key="5">
    <source>
        <dbReference type="Google" id="ProtNLM"/>
    </source>
</evidence>
<dbReference type="RefSeq" id="WP_099646019.1">
    <property type="nucleotide sequence ID" value="NZ_KZ319290.1"/>
</dbReference>
<dbReference type="EMBL" id="NQXA01000004">
    <property type="protein sequence ID" value="PHQ29524.1"/>
    <property type="molecule type" value="Genomic_DNA"/>
</dbReference>
<dbReference type="InterPro" id="IPR029058">
    <property type="entry name" value="AB_hydrolase_fold"/>
</dbReference>
<sequence>MQKLFKKLVVGSLGFYINTLAYLSPRASARKAFRVFSKPRQGKIGPHHQDFLDSNLEPKLEIERLSIQPYRWKGTGKTIVLVHGWESHSHRWKEMILRLQKENYNIIAFDAPAHGYSDGKYLYVPIYSKVLDQVIEIYQPAFLIGHSMGGMTVLYNQAQDSALQMEKLVILGAPDKLESLVDQYRTILGLNQKAIDALEAFFKRRFNFKTKDFSSSAFAKKIQTPTLLIHDKEDTITPASGSRTIHKALKNSEYIETEGLNHSLYDKEVNEKIIQFLSK</sequence>
<dbReference type="SUPFAM" id="SSF53474">
    <property type="entry name" value="alpha/beta-Hydrolases"/>
    <property type="match status" value="1"/>
</dbReference>
<evidence type="ECO:0000259" key="1">
    <source>
        <dbReference type="Pfam" id="PF08386"/>
    </source>
</evidence>
<reference evidence="3 4" key="1">
    <citation type="submission" date="2017-08" db="EMBL/GenBank/DDBJ databases">
        <title>The whole genome shortgun sequences of strain Leeuwenhoekiella nanhaiensis G18 from the South China Sea.</title>
        <authorList>
            <person name="Liu Q."/>
        </authorList>
    </citation>
    <scope>NUCLEOTIDE SEQUENCE [LARGE SCALE GENOMIC DNA]</scope>
    <source>
        <strain evidence="3 4">G18</strain>
    </source>
</reference>
<dbReference type="InterPro" id="IPR051044">
    <property type="entry name" value="MAG_DAG_Lipase"/>
</dbReference>
<dbReference type="PANTHER" id="PTHR11614">
    <property type="entry name" value="PHOSPHOLIPASE-RELATED"/>
    <property type="match status" value="1"/>
</dbReference>
<dbReference type="Pfam" id="PF08386">
    <property type="entry name" value="Abhydrolase_4"/>
    <property type="match status" value="1"/>
</dbReference>
<feature type="domain" description="Serine aminopeptidase S33" evidence="2">
    <location>
        <begin position="77"/>
        <end position="174"/>
    </location>
</feature>
<evidence type="ECO:0000259" key="2">
    <source>
        <dbReference type="Pfam" id="PF12146"/>
    </source>
</evidence>
<gene>
    <name evidence="3" type="ORF">CJ305_09405</name>
</gene>
<feature type="domain" description="Peptidase S33 tripeptidyl aminopeptidase-like C-terminal" evidence="1">
    <location>
        <begin position="221"/>
        <end position="278"/>
    </location>
</feature>
<dbReference type="AlphaFoldDB" id="A0A2G1VS02"/>
<dbReference type="Gene3D" id="3.40.50.1820">
    <property type="entry name" value="alpha/beta hydrolase"/>
    <property type="match status" value="1"/>
</dbReference>
<accession>A0A2G1VS02</accession>
<dbReference type="Pfam" id="PF12146">
    <property type="entry name" value="Hydrolase_4"/>
    <property type="match status" value="1"/>
</dbReference>
<evidence type="ECO:0000313" key="3">
    <source>
        <dbReference type="EMBL" id="PHQ29524.1"/>
    </source>
</evidence>
<organism evidence="3 4">
    <name type="scientific">Leeuwenhoekiella nanhaiensis</name>
    <dbReference type="NCBI Taxonomy" id="1655491"/>
    <lineage>
        <taxon>Bacteria</taxon>
        <taxon>Pseudomonadati</taxon>
        <taxon>Bacteroidota</taxon>
        <taxon>Flavobacteriia</taxon>
        <taxon>Flavobacteriales</taxon>
        <taxon>Flavobacteriaceae</taxon>
        <taxon>Leeuwenhoekiella</taxon>
    </lineage>
</organism>
<dbReference type="InterPro" id="IPR013595">
    <property type="entry name" value="Pept_S33_TAP-like_C"/>
</dbReference>
<name>A0A2G1VS02_9FLAO</name>
<protein>
    <recommendedName>
        <fullName evidence="5">Alpha/beta hydrolase</fullName>
    </recommendedName>
</protein>
<proteinExistence type="predicted"/>
<dbReference type="OrthoDB" id="9785847at2"/>
<dbReference type="Proteomes" id="UP000229433">
    <property type="component" value="Unassembled WGS sequence"/>
</dbReference>
<comment type="caution">
    <text evidence="3">The sequence shown here is derived from an EMBL/GenBank/DDBJ whole genome shotgun (WGS) entry which is preliminary data.</text>
</comment>
<dbReference type="InterPro" id="IPR022742">
    <property type="entry name" value="Hydrolase_4"/>
</dbReference>
<keyword evidence="4" id="KW-1185">Reference proteome</keyword>
<evidence type="ECO:0000313" key="4">
    <source>
        <dbReference type="Proteomes" id="UP000229433"/>
    </source>
</evidence>